<dbReference type="Proteomes" id="UP000034706">
    <property type="component" value="Unassembled WGS sequence"/>
</dbReference>
<protein>
    <submittedName>
        <fullName evidence="1">Uncharacterized protein</fullName>
    </submittedName>
</protein>
<evidence type="ECO:0000313" key="1">
    <source>
        <dbReference type="EMBL" id="KKQ91456.1"/>
    </source>
</evidence>
<gene>
    <name evidence="1" type="ORF">UT16_C0014G0012</name>
</gene>
<name>A0A0G0PQ21_9BACT</name>
<sequence length="73" mass="8354">MAEEIFVEEVSDNRRRVSLRVMNVRFVFIRKPKGGTKLISKCKPGAQVHDPDACWVPDHMFRAACRQAAAILR</sequence>
<organism evidence="1 2">
    <name type="scientific">Candidatus Azambacteria bacterium GW2011_GWA2_39_10</name>
    <dbReference type="NCBI Taxonomy" id="1618611"/>
    <lineage>
        <taxon>Bacteria</taxon>
        <taxon>Candidatus Azamiibacteriota</taxon>
    </lineage>
</organism>
<reference evidence="1 2" key="1">
    <citation type="journal article" date="2015" name="Nature">
        <title>rRNA introns, odd ribosomes, and small enigmatic genomes across a large radiation of phyla.</title>
        <authorList>
            <person name="Brown C.T."/>
            <person name="Hug L.A."/>
            <person name="Thomas B.C."/>
            <person name="Sharon I."/>
            <person name="Castelle C.J."/>
            <person name="Singh A."/>
            <person name="Wilkins M.J."/>
            <person name="Williams K.H."/>
            <person name="Banfield J.F."/>
        </authorList>
    </citation>
    <scope>NUCLEOTIDE SEQUENCE [LARGE SCALE GENOMIC DNA]</scope>
</reference>
<accession>A0A0G0PQ21</accession>
<comment type="caution">
    <text evidence="1">The sequence shown here is derived from an EMBL/GenBank/DDBJ whole genome shotgun (WGS) entry which is preliminary data.</text>
</comment>
<dbReference type="AlphaFoldDB" id="A0A0G0PQ21"/>
<proteinExistence type="predicted"/>
<evidence type="ECO:0000313" key="2">
    <source>
        <dbReference type="Proteomes" id="UP000034706"/>
    </source>
</evidence>
<dbReference type="EMBL" id="LBVT01000014">
    <property type="protein sequence ID" value="KKQ91456.1"/>
    <property type="molecule type" value="Genomic_DNA"/>
</dbReference>